<dbReference type="InterPro" id="IPR001387">
    <property type="entry name" value="Cro/C1-type_HTH"/>
</dbReference>
<dbReference type="PANTHER" id="PTHR46558:SF11">
    <property type="entry name" value="HTH-TYPE TRANSCRIPTIONAL REGULATOR XRE"/>
    <property type="match status" value="1"/>
</dbReference>
<evidence type="ECO:0000313" key="3">
    <source>
        <dbReference type="EMBL" id="MBE6163750.1"/>
    </source>
</evidence>
<comment type="caution">
    <text evidence="3">The sequence shown here is derived from an EMBL/GenBank/DDBJ whole genome shotgun (WGS) entry which is preliminary data.</text>
</comment>
<keyword evidence="1" id="KW-0238">DNA-binding</keyword>
<feature type="domain" description="HTH cro/C1-type" evidence="2">
    <location>
        <begin position="14"/>
        <end position="65"/>
    </location>
</feature>
<proteinExistence type="predicted"/>
<dbReference type="CDD" id="cd00093">
    <property type="entry name" value="HTH_XRE"/>
    <property type="match status" value="1"/>
</dbReference>
<dbReference type="EMBL" id="SVAF01000001">
    <property type="protein sequence ID" value="MBE6163750.1"/>
    <property type="molecule type" value="Genomic_DNA"/>
</dbReference>
<dbReference type="InterPro" id="IPR010982">
    <property type="entry name" value="Lambda_DNA-bd_dom_sf"/>
</dbReference>
<organism evidence="3 4">
    <name type="scientific">Streptococcus gallolyticus</name>
    <dbReference type="NCBI Taxonomy" id="315405"/>
    <lineage>
        <taxon>Bacteria</taxon>
        <taxon>Bacillati</taxon>
        <taxon>Bacillota</taxon>
        <taxon>Bacilli</taxon>
        <taxon>Lactobacillales</taxon>
        <taxon>Streptococcaceae</taxon>
        <taxon>Streptococcus</taxon>
    </lineage>
</organism>
<dbReference type="SMART" id="SM00530">
    <property type="entry name" value="HTH_XRE"/>
    <property type="match status" value="1"/>
</dbReference>
<dbReference type="Gene3D" id="1.10.260.40">
    <property type="entry name" value="lambda repressor-like DNA-binding domains"/>
    <property type="match status" value="1"/>
</dbReference>
<dbReference type="AlphaFoldDB" id="A0A927XDH0"/>
<dbReference type="SUPFAM" id="SSF47413">
    <property type="entry name" value="lambda repressor-like DNA-binding domains"/>
    <property type="match status" value="1"/>
</dbReference>
<dbReference type="PANTHER" id="PTHR46558">
    <property type="entry name" value="TRACRIPTIONAL REGULATORY PROTEIN-RELATED-RELATED"/>
    <property type="match status" value="1"/>
</dbReference>
<evidence type="ECO:0000256" key="1">
    <source>
        <dbReference type="ARBA" id="ARBA00023125"/>
    </source>
</evidence>
<evidence type="ECO:0000259" key="2">
    <source>
        <dbReference type="PROSITE" id="PS50943"/>
    </source>
</evidence>
<sequence length="137" mass="15997">MWNQEIFMENLTWLRKINRLTQEQLALKVGVSRESITKWETKRVEPAIKNLVKLAEVFNVSADKLLGVKIENNQTVIGMFELLEEYLDDQCDNISFLESDYRAGYEQALEDVSEFVSDLASEGFSLQDMYDEYSRHC</sequence>
<protein>
    <submittedName>
        <fullName evidence="3">Helix-turn-helix transcriptional regulator</fullName>
    </submittedName>
</protein>
<reference evidence="3" key="1">
    <citation type="submission" date="2019-04" db="EMBL/GenBank/DDBJ databases">
        <title>Evolution of Biomass-Degrading Anaerobic Consortia Revealed by Metagenomics.</title>
        <authorList>
            <person name="Peng X."/>
        </authorList>
    </citation>
    <scope>NUCLEOTIDE SEQUENCE</scope>
    <source>
        <strain evidence="3">SIG195</strain>
    </source>
</reference>
<dbReference type="PROSITE" id="PS50943">
    <property type="entry name" value="HTH_CROC1"/>
    <property type="match status" value="1"/>
</dbReference>
<accession>A0A927XDH0</accession>
<gene>
    <name evidence="3" type="ORF">E7156_00250</name>
</gene>
<dbReference type="Proteomes" id="UP000700800">
    <property type="component" value="Unassembled WGS sequence"/>
</dbReference>
<name>A0A927XDH0_9STRE</name>
<dbReference type="Pfam" id="PF01381">
    <property type="entry name" value="HTH_3"/>
    <property type="match status" value="1"/>
</dbReference>
<evidence type="ECO:0000313" key="4">
    <source>
        <dbReference type="Proteomes" id="UP000700800"/>
    </source>
</evidence>
<dbReference type="GO" id="GO:0003677">
    <property type="term" value="F:DNA binding"/>
    <property type="evidence" value="ECO:0007669"/>
    <property type="project" value="UniProtKB-KW"/>
</dbReference>